<dbReference type="Proteomes" id="UP001497535">
    <property type="component" value="Unassembled WGS sequence"/>
</dbReference>
<keyword evidence="2" id="KW-1185">Reference proteome</keyword>
<comment type="caution">
    <text evidence="1">The sequence shown here is derived from an EMBL/GenBank/DDBJ whole genome shotgun (WGS) entry which is preliminary data.</text>
</comment>
<accession>A0ACB0YIA6</accession>
<protein>
    <submittedName>
        <fullName evidence="1">Uncharacterized protein</fullName>
    </submittedName>
</protein>
<sequence>MLINVHNKILKNYVKNEIERQKVEKEKREKAEFEKEWRRRFIKILKKLKKKIFLFR</sequence>
<name>A0ACB0YIA6_MELEN</name>
<dbReference type="EMBL" id="CAVMJV010000013">
    <property type="protein sequence ID" value="CAK5047933.1"/>
    <property type="molecule type" value="Genomic_DNA"/>
</dbReference>
<reference evidence="1" key="1">
    <citation type="submission" date="2023-11" db="EMBL/GenBank/DDBJ databases">
        <authorList>
            <person name="Poullet M."/>
        </authorList>
    </citation>
    <scope>NUCLEOTIDE SEQUENCE</scope>
    <source>
        <strain evidence="1">E1834</strain>
    </source>
</reference>
<evidence type="ECO:0000313" key="1">
    <source>
        <dbReference type="EMBL" id="CAK5047933.1"/>
    </source>
</evidence>
<evidence type="ECO:0000313" key="2">
    <source>
        <dbReference type="Proteomes" id="UP001497535"/>
    </source>
</evidence>
<gene>
    <name evidence="1" type="ORF">MENTE1834_LOCUS12545</name>
</gene>
<proteinExistence type="predicted"/>
<organism evidence="1 2">
    <name type="scientific">Meloidogyne enterolobii</name>
    <name type="common">Root-knot nematode worm</name>
    <name type="synonym">Meloidogyne mayaguensis</name>
    <dbReference type="NCBI Taxonomy" id="390850"/>
    <lineage>
        <taxon>Eukaryota</taxon>
        <taxon>Metazoa</taxon>
        <taxon>Ecdysozoa</taxon>
        <taxon>Nematoda</taxon>
        <taxon>Chromadorea</taxon>
        <taxon>Rhabditida</taxon>
        <taxon>Tylenchina</taxon>
        <taxon>Tylenchomorpha</taxon>
        <taxon>Tylenchoidea</taxon>
        <taxon>Meloidogynidae</taxon>
        <taxon>Meloidogyninae</taxon>
        <taxon>Meloidogyne</taxon>
    </lineage>
</organism>